<evidence type="ECO:0000259" key="11">
    <source>
        <dbReference type="Pfam" id="PF02225"/>
    </source>
</evidence>
<sequence>MTSSPLTPGPNGPARGWRRPLAAITCAAAMAGGLLIPVQSAAARPADPAPPAAADRARTSDVTLLTGDVVHYTDGPGTNDTITVDRAEGATGAVQVQQFGDEYYVVPDEAAPLIANGTVDRRLFDVTGLIRMGYDDAHTDGLPVIATYDARTRSVPTAPSGSALTHRLDSIHGAALTVKDSGHRAFWNSVTGTSGKARTLTAGLGKLWLDGQVKASLKDSVPQINAPEAWAEGYDGAGVKVAVLDTGIDPTHPDVKDRIVGSKSFVPGEEVLDGHGHGTHVASTVAGSGAASDGVYKGVAPAADLLIGKVLGNTGTGQNSAIIEAMEWAKDQGAEVVSMSLGESVPDDGTDPMALAVDALSADGGPLFVIAAGNAYDPGSISSPGSADKALTVAAVDSADQRAPFSSQGPLTGSYGLKPDISAPGVDITAAASQAVPGTTGMYRTMSGTSMATPHVAGAAAILEQRHPDWTGQQLKDALMSTSKELTDSTPYELGTGRVDVAAAVDTEITATGSVAAAAYDWPHSAGDPVAERTISYANHGDHAVTLDLATDIPCDACTLSAGTLTVPAGGTGRAVLTLDPAKAEAGTSLSGQVDARDHATGTVVAHTGFALAKERELYDLTLELRGQDGKPAQGNVLVAPLGSDAPETYAVSGSRTLRLPPGNYVVWSLLDVPGDRSDSKAWAYLVDPETELHADTTVTLDASKARKVSAKTPKPAETRQTRFEMVRTTADGTVMRDAITLPVAVDQLWVSPTRKVTEGDFEFYTRWNLQEPRATYRTTHGSEAAALQGGSAQPTGTFTRHTAYAGDGAPADYAKLDVRGRTVIVDRSDAVPPADRLANAEAAGAKGLLVINDGPGVLWERYSGGTATIPVASVHRSQGPELLAADRRGKKLVMDNRGAPRYLYDLVSRHAGVVPDRSLSYAPDPRHDLAEVRNRFYSDRATSGHGYRYDIPAYGAGIGLDIEETYPMVRTEWVDQLSGGATWFEDHTMNDSRGTQVLSGGGLTYRGGEHRTTDWFAPVQRPAVGSAYAGPFRDANNTLSLAVTPYADAGSSDRAGIMESGDTTRTALYQGDTLVAQSASRAVRAGGRPAGTLPYRLVMDSARSAQDWHTSVRSHSEWGFDSGAVAGPAREDVKLLQPYYGVDTDLAGNARAGHRLTLTLSAATQEWLTTRTYADSATLSVSYDDGSTWRPTVLRRTGRGTWSTQLTPPKKPGGAVSLKATAKGSGGLTVEQEVIRAFGLS</sequence>
<dbReference type="AlphaFoldDB" id="A0AAU2VLQ4"/>
<protein>
    <submittedName>
        <fullName evidence="12">S8 family serine peptidase</fullName>
    </submittedName>
</protein>
<evidence type="ECO:0000256" key="7">
    <source>
        <dbReference type="PIRSR" id="PIRSR615500-1"/>
    </source>
</evidence>
<feature type="active site" description="Charge relay system" evidence="7 8">
    <location>
        <position position="450"/>
    </location>
</feature>
<dbReference type="EMBL" id="CP108313">
    <property type="protein sequence ID" value="WTW67848.1"/>
    <property type="molecule type" value="Genomic_DNA"/>
</dbReference>
<reference evidence="12" key="1">
    <citation type="submission" date="2022-10" db="EMBL/GenBank/DDBJ databases">
        <title>The complete genomes of actinobacterial strains from the NBC collection.</title>
        <authorList>
            <person name="Joergensen T.S."/>
            <person name="Alvarez Arevalo M."/>
            <person name="Sterndorff E.B."/>
            <person name="Faurdal D."/>
            <person name="Vuksanovic O."/>
            <person name="Mourched A.-S."/>
            <person name="Charusanti P."/>
            <person name="Shaw S."/>
            <person name="Blin K."/>
            <person name="Weber T."/>
        </authorList>
    </citation>
    <scope>NUCLEOTIDE SEQUENCE</scope>
    <source>
        <strain evidence="12">NBC_00008</strain>
    </source>
</reference>
<keyword evidence="2" id="KW-0964">Secreted</keyword>
<dbReference type="GO" id="GO:0004252">
    <property type="term" value="F:serine-type endopeptidase activity"/>
    <property type="evidence" value="ECO:0007669"/>
    <property type="project" value="UniProtKB-UniRule"/>
</dbReference>
<keyword evidence="4" id="KW-0732">Signal</keyword>
<dbReference type="InterPro" id="IPR023827">
    <property type="entry name" value="Peptidase_S8_Asp-AS"/>
</dbReference>
<dbReference type="PROSITE" id="PS00136">
    <property type="entry name" value="SUBTILASE_ASP"/>
    <property type="match status" value="1"/>
</dbReference>
<evidence type="ECO:0000256" key="6">
    <source>
        <dbReference type="ARBA" id="ARBA00022825"/>
    </source>
</evidence>
<feature type="domain" description="Peptidase S8/S53" evidence="10">
    <location>
        <begin position="236"/>
        <end position="489"/>
    </location>
</feature>
<keyword evidence="6 8" id="KW-0720">Serine protease</keyword>
<gene>
    <name evidence="12" type="ORF">OG398_05985</name>
</gene>
<dbReference type="InterPro" id="IPR003137">
    <property type="entry name" value="PA_domain"/>
</dbReference>
<dbReference type="InterPro" id="IPR015500">
    <property type="entry name" value="Peptidase_S8_subtilisin-rel"/>
</dbReference>
<dbReference type="Gene3D" id="3.50.30.30">
    <property type="match status" value="1"/>
</dbReference>
<evidence type="ECO:0000256" key="8">
    <source>
        <dbReference type="PROSITE-ProRule" id="PRU01240"/>
    </source>
</evidence>
<keyword evidence="3 8" id="KW-0645">Protease</keyword>
<dbReference type="InterPro" id="IPR051048">
    <property type="entry name" value="Peptidase_S8/S53_subtilisin"/>
</dbReference>
<dbReference type="Gene3D" id="3.40.50.200">
    <property type="entry name" value="Peptidase S8/S53 domain"/>
    <property type="match status" value="1"/>
</dbReference>
<dbReference type="PROSITE" id="PS00137">
    <property type="entry name" value="SUBTILASE_HIS"/>
    <property type="match status" value="1"/>
</dbReference>
<evidence type="ECO:0000256" key="1">
    <source>
        <dbReference type="ARBA" id="ARBA00011073"/>
    </source>
</evidence>
<keyword evidence="5 8" id="KW-0378">Hydrolase</keyword>
<dbReference type="PANTHER" id="PTHR43399">
    <property type="entry name" value="SUBTILISIN-RELATED"/>
    <property type="match status" value="1"/>
</dbReference>
<dbReference type="Pfam" id="PF00082">
    <property type="entry name" value="Peptidase_S8"/>
    <property type="match status" value="1"/>
</dbReference>
<evidence type="ECO:0000256" key="2">
    <source>
        <dbReference type="ARBA" id="ARBA00022525"/>
    </source>
</evidence>
<proteinExistence type="inferred from homology"/>
<dbReference type="SUPFAM" id="SSF52025">
    <property type="entry name" value="PA domain"/>
    <property type="match status" value="1"/>
</dbReference>
<accession>A0AAU2VLQ4</accession>
<evidence type="ECO:0000259" key="10">
    <source>
        <dbReference type="Pfam" id="PF00082"/>
    </source>
</evidence>
<dbReference type="InterPro" id="IPR046450">
    <property type="entry name" value="PA_dom_sf"/>
</dbReference>
<feature type="active site" description="Charge relay system" evidence="7 8">
    <location>
        <position position="245"/>
    </location>
</feature>
<dbReference type="InterPro" id="IPR022398">
    <property type="entry name" value="Peptidase_S8_His-AS"/>
</dbReference>
<organism evidence="12">
    <name type="scientific">Streptomyces sp. NBC_00008</name>
    <dbReference type="NCBI Taxonomy" id="2903610"/>
    <lineage>
        <taxon>Bacteria</taxon>
        <taxon>Bacillati</taxon>
        <taxon>Actinomycetota</taxon>
        <taxon>Actinomycetes</taxon>
        <taxon>Kitasatosporales</taxon>
        <taxon>Streptomycetaceae</taxon>
        <taxon>Streptomyces</taxon>
    </lineage>
</organism>
<feature type="active site" description="Charge relay system" evidence="7 8">
    <location>
        <position position="277"/>
    </location>
</feature>
<dbReference type="PROSITE" id="PS00138">
    <property type="entry name" value="SUBTILASE_SER"/>
    <property type="match status" value="1"/>
</dbReference>
<dbReference type="InterPro" id="IPR000209">
    <property type="entry name" value="Peptidase_S8/S53_dom"/>
</dbReference>
<dbReference type="InterPro" id="IPR036852">
    <property type="entry name" value="Peptidase_S8/S53_dom_sf"/>
</dbReference>
<evidence type="ECO:0000256" key="3">
    <source>
        <dbReference type="ARBA" id="ARBA00022670"/>
    </source>
</evidence>
<dbReference type="PIRSF" id="PIRSF037852">
    <property type="entry name" value="Subtilisin_rel_SAV5721"/>
    <property type="match status" value="1"/>
</dbReference>
<dbReference type="GO" id="GO:0006508">
    <property type="term" value="P:proteolysis"/>
    <property type="evidence" value="ECO:0007669"/>
    <property type="project" value="UniProtKB-KW"/>
</dbReference>
<evidence type="ECO:0000256" key="9">
    <source>
        <dbReference type="RuleBase" id="RU003355"/>
    </source>
</evidence>
<dbReference type="Pfam" id="PF02225">
    <property type="entry name" value="PA"/>
    <property type="match status" value="1"/>
</dbReference>
<dbReference type="PRINTS" id="PR00723">
    <property type="entry name" value="SUBTILISIN"/>
</dbReference>
<evidence type="ECO:0000256" key="4">
    <source>
        <dbReference type="ARBA" id="ARBA00022729"/>
    </source>
</evidence>
<dbReference type="SUPFAM" id="SSF52743">
    <property type="entry name" value="Subtilisin-like"/>
    <property type="match status" value="1"/>
</dbReference>
<dbReference type="PROSITE" id="PS51892">
    <property type="entry name" value="SUBTILASE"/>
    <property type="match status" value="1"/>
</dbReference>
<evidence type="ECO:0000256" key="5">
    <source>
        <dbReference type="ARBA" id="ARBA00022801"/>
    </source>
</evidence>
<evidence type="ECO:0000313" key="12">
    <source>
        <dbReference type="EMBL" id="WTW67848.1"/>
    </source>
</evidence>
<name>A0AAU2VLQ4_9ACTN</name>
<comment type="similarity">
    <text evidence="1 8 9">Belongs to the peptidase S8 family.</text>
</comment>
<feature type="domain" description="PA" evidence="11">
    <location>
        <begin position="805"/>
        <end position="882"/>
    </location>
</feature>
<dbReference type="PANTHER" id="PTHR43399:SF4">
    <property type="entry name" value="CELL WALL-ASSOCIATED PROTEASE"/>
    <property type="match status" value="1"/>
</dbReference>
<dbReference type="InterPro" id="IPR017296">
    <property type="entry name" value="Peptidase_S8A_SAM-P45"/>
</dbReference>
<dbReference type="InterPro" id="IPR023828">
    <property type="entry name" value="Peptidase_S8_Ser-AS"/>
</dbReference>